<organism evidence="8 9">
    <name type="scientific">Streptomyces brevispora</name>
    <dbReference type="NCBI Taxonomy" id="887462"/>
    <lineage>
        <taxon>Bacteria</taxon>
        <taxon>Bacillati</taxon>
        <taxon>Actinomycetota</taxon>
        <taxon>Actinomycetes</taxon>
        <taxon>Kitasatosporales</taxon>
        <taxon>Streptomycetaceae</taxon>
        <taxon>Streptomyces</taxon>
    </lineage>
</organism>
<evidence type="ECO:0000313" key="9">
    <source>
        <dbReference type="Proteomes" id="UP000318186"/>
    </source>
</evidence>
<dbReference type="Gene3D" id="1.10.443.10">
    <property type="entry name" value="Intergrase catalytic core"/>
    <property type="match status" value="1"/>
</dbReference>
<dbReference type="InterPro" id="IPR002513">
    <property type="entry name" value="Tn3_Tnp_DDE_dom"/>
</dbReference>
<dbReference type="InterPro" id="IPR044068">
    <property type="entry name" value="CB"/>
</dbReference>
<dbReference type="GO" id="GO:0015074">
    <property type="term" value="P:DNA integration"/>
    <property type="evidence" value="ECO:0007669"/>
    <property type="project" value="UniProtKB-KW"/>
</dbReference>
<dbReference type="Proteomes" id="UP000318186">
    <property type="component" value="Unassembled WGS sequence"/>
</dbReference>
<evidence type="ECO:0000256" key="2">
    <source>
        <dbReference type="ARBA" id="ARBA00023125"/>
    </source>
</evidence>
<dbReference type="InterPro" id="IPR011010">
    <property type="entry name" value="DNA_brk_join_enz"/>
</dbReference>
<dbReference type="EMBL" id="VIWW01000001">
    <property type="protein sequence ID" value="TWG07377.1"/>
    <property type="molecule type" value="Genomic_DNA"/>
</dbReference>
<dbReference type="PROSITE" id="PS51898">
    <property type="entry name" value="TYR_RECOMBINASE"/>
    <property type="match status" value="1"/>
</dbReference>
<evidence type="ECO:0000256" key="3">
    <source>
        <dbReference type="ARBA" id="ARBA00023172"/>
    </source>
</evidence>
<gene>
    <name evidence="8" type="ORF">FHX80_115882</name>
</gene>
<reference evidence="8 9" key="1">
    <citation type="submission" date="2019-06" db="EMBL/GenBank/DDBJ databases">
        <title>Sequencing the genomes of 1000 actinobacteria strains.</title>
        <authorList>
            <person name="Klenk H.-P."/>
        </authorList>
    </citation>
    <scope>NUCLEOTIDE SEQUENCE [LARGE SCALE GENOMIC DNA]</scope>
    <source>
        <strain evidence="8 9">DSM 42059</strain>
    </source>
</reference>
<accession>A0A561V6X4</accession>
<comment type="caution">
    <text evidence="8">The sequence shown here is derived from an EMBL/GenBank/DDBJ whole genome shotgun (WGS) entry which is preliminary data.</text>
</comment>
<dbReference type="GO" id="GO:0004803">
    <property type="term" value="F:transposase activity"/>
    <property type="evidence" value="ECO:0007669"/>
    <property type="project" value="InterPro"/>
</dbReference>
<protein>
    <submittedName>
        <fullName evidence="8">Site-specific recombinase XerD</fullName>
    </submittedName>
</protein>
<evidence type="ECO:0000259" key="6">
    <source>
        <dbReference type="PROSITE" id="PS51898"/>
    </source>
</evidence>
<feature type="region of interest" description="Disordered" evidence="5">
    <location>
        <begin position="292"/>
        <end position="322"/>
    </location>
</feature>
<dbReference type="PANTHER" id="PTHR30349">
    <property type="entry name" value="PHAGE INTEGRASE-RELATED"/>
    <property type="match status" value="1"/>
</dbReference>
<dbReference type="Pfam" id="PF01526">
    <property type="entry name" value="DDE_Tnp_Tn3"/>
    <property type="match status" value="1"/>
</dbReference>
<evidence type="ECO:0000259" key="7">
    <source>
        <dbReference type="PROSITE" id="PS51900"/>
    </source>
</evidence>
<evidence type="ECO:0000256" key="5">
    <source>
        <dbReference type="SAM" id="MobiDB-lite"/>
    </source>
</evidence>
<dbReference type="Gene3D" id="1.10.150.130">
    <property type="match status" value="1"/>
</dbReference>
<keyword evidence="1" id="KW-0229">DNA integration</keyword>
<feature type="domain" description="Tyr recombinase" evidence="6">
    <location>
        <begin position="534"/>
        <end position="727"/>
    </location>
</feature>
<proteinExistence type="predicted"/>
<feature type="compositionally biased region" description="Basic and acidic residues" evidence="5">
    <location>
        <begin position="310"/>
        <end position="322"/>
    </location>
</feature>
<dbReference type="InterPro" id="IPR013762">
    <property type="entry name" value="Integrase-like_cat_sf"/>
</dbReference>
<sequence>MYANAGLPQGSVDRDAYVVCVLEQLHRALNNRNVFASPSHRWSDPRARLLDGAAWDAVCEDVLAGLSLDMPVTEHLAELVRALDAGWKQMAERLQSAGKDAKVSLDVQPNGRVKLNVEKLGALGEPKSLTWLRKRVEKMLPKIDLPDLLFEVHSWTGFLDAFVHLGDGTTRMKDLTTSVVALLVSEACNIGMTPVTNPGHEALTRSRLVHVDQFYLRADTIAAANAKLIEAQSEVPIVQFWGDGLLASVDGLRFVVPVRTISAAPSPKYFGFKRGITWLNAVNDQVAGIGADGRPRHPARLPAHPGRAAEPGRRREAGDGGHRQRELFSYMDTLPLVEGRGRPSGLSGATAQGVSVRVQQRLQEDGSTLVELLDEDGTPVEVVAGFLRFLGARDCSPNTLIAYAYDLRHLWRFFASRGLSWERFGPPDAIALLEYLRSVPSRRPRRRMTLSVVTMAADGPATKLAGSTVNRILAAVSSFYEYAILSGLLERANPIEKRPDPALLYVSERHRPFMGRASRQRPVRRAVRVKTVQRVPRPLDDGQVELLLGQLRGLRDRAIVLLMLHGGLRPGEVLGLHLDDLAYGRRRVVVRHRDDHPKGVRSKSRVERVVDLHETATLAAVSAYVMNERPDDADTRLVFLIGGRGTRRLEALGYDGLVRMFSRACTRAGIREPWVTPHALRHTHATAMWEGGMRELTLQKRLGHASPESTRLYTQVSDPAVVADYHRALDALGKPVEGRS</sequence>
<feature type="compositionally biased region" description="Low complexity" evidence="5">
    <location>
        <begin position="300"/>
        <end position="309"/>
    </location>
</feature>
<keyword evidence="2 4" id="KW-0238">DNA-binding</keyword>
<evidence type="ECO:0000256" key="1">
    <source>
        <dbReference type="ARBA" id="ARBA00022908"/>
    </source>
</evidence>
<dbReference type="PANTHER" id="PTHR30349:SF81">
    <property type="entry name" value="TYROSINE RECOMBINASE XERC"/>
    <property type="match status" value="1"/>
</dbReference>
<dbReference type="Pfam" id="PF00589">
    <property type="entry name" value="Phage_integrase"/>
    <property type="match status" value="1"/>
</dbReference>
<dbReference type="Pfam" id="PF02899">
    <property type="entry name" value="Phage_int_SAM_1"/>
    <property type="match status" value="1"/>
</dbReference>
<dbReference type="InterPro" id="IPR050090">
    <property type="entry name" value="Tyrosine_recombinase_XerCD"/>
</dbReference>
<feature type="domain" description="Core-binding (CB)" evidence="7">
    <location>
        <begin position="377"/>
        <end position="484"/>
    </location>
</feature>
<dbReference type="GO" id="GO:0003677">
    <property type="term" value="F:DNA binding"/>
    <property type="evidence" value="ECO:0007669"/>
    <property type="project" value="UniProtKB-UniRule"/>
</dbReference>
<dbReference type="InterPro" id="IPR004107">
    <property type="entry name" value="Integrase_SAM-like_N"/>
</dbReference>
<evidence type="ECO:0000256" key="4">
    <source>
        <dbReference type="PROSITE-ProRule" id="PRU01248"/>
    </source>
</evidence>
<dbReference type="GO" id="GO:0006313">
    <property type="term" value="P:DNA transposition"/>
    <property type="evidence" value="ECO:0007669"/>
    <property type="project" value="InterPro"/>
</dbReference>
<dbReference type="AlphaFoldDB" id="A0A561V6X4"/>
<evidence type="ECO:0000313" key="8">
    <source>
        <dbReference type="EMBL" id="TWG07377.1"/>
    </source>
</evidence>
<dbReference type="InterPro" id="IPR010998">
    <property type="entry name" value="Integrase_recombinase_N"/>
</dbReference>
<dbReference type="SUPFAM" id="SSF56349">
    <property type="entry name" value="DNA breaking-rejoining enzymes"/>
    <property type="match status" value="1"/>
</dbReference>
<dbReference type="PROSITE" id="PS51900">
    <property type="entry name" value="CB"/>
    <property type="match status" value="1"/>
</dbReference>
<keyword evidence="3" id="KW-0233">DNA recombination</keyword>
<name>A0A561V6X4_9ACTN</name>
<dbReference type="InterPro" id="IPR002104">
    <property type="entry name" value="Integrase_catalytic"/>
</dbReference>